<accession>A0A426XB79</accession>
<evidence type="ECO:0000256" key="1">
    <source>
        <dbReference type="SAM" id="MobiDB-lite"/>
    </source>
</evidence>
<sequence>MNSGTNLRDLAERANSGTNLGDSAENVNSGVNLGNLAERANSSTNLRDLAERANSGTDLGDLAERANSGTNLGDLAERMNSGTNPGDLVERTNSGTNLGDLAKRANSGTNLGDLAERANLVTHLMRRAISRWSSALPREAKTVSPRRVPRMRLRDPPSSVDARVLRDLEVMKAGHDLDMAVTEGSLATIREQYSIPAEYGLHIPQPGQRPYSSDVPGVFISVDALEAGLRFPLHPTIEECIGWRISSSQVAPNSWRYLVVFLGEC</sequence>
<dbReference type="Proteomes" id="UP000287651">
    <property type="component" value="Unassembled WGS sequence"/>
</dbReference>
<comment type="caution">
    <text evidence="2">The sequence shown here is derived from an EMBL/GenBank/DDBJ whole genome shotgun (WGS) entry which is preliminary data.</text>
</comment>
<proteinExistence type="predicted"/>
<reference evidence="2 3" key="1">
    <citation type="journal article" date="2014" name="Agronomy (Basel)">
        <title>A Draft Genome Sequence for Ensete ventricosum, the Drought-Tolerant Tree Against Hunger.</title>
        <authorList>
            <person name="Harrison J."/>
            <person name="Moore K.A."/>
            <person name="Paszkiewicz K."/>
            <person name="Jones T."/>
            <person name="Grant M."/>
            <person name="Ambacheew D."/>
            <person name="Muzemil S."/>
            <person name="Studholme D.J."/>
        </authorList>
    </citation>
    <scope>NUCLEOTIDE SEQUENCE [LARGE SCALE GENOMIC DNA]</scope>
</reference>
<organism evidence="2 3">
    <name type="scientific">Ensete ventricosum</name>
    <name type="common">Abyssinian banana</name>
    <name type="synonym">Musa ensete</name>
    <dbReference type="NCBI Taxonomy" id="4639"/>
    <lineage>
        <taxon>Eukaryota</taxon>
        <taxon>Viridiplantae</taxon>
        <taxon>Streptophyta</taxon>
        <taxon>Embryophyta</taxon>
        <taxon>Tracheophyta</taxon>
        <taxon>Spermatophyta</taxon>
        <taxon>Magnoliopsida</taxon>
        <taxon>Liliopsida</taxon>
        <taxon>Zingiberales</taxon>
        <taxon>Musaceae</taxon>
        <taxon>Ensete</taxon>
    </lineage>
</organism>
<evidence type="ECO:0000313" key="2">
    <source>
        <dbReference type="EMBL" id="RRT36698.1"/>
    </source>
</evidence>
<gene>
    <name evidence="2" type="ORF">B296_00051046</name>
</gene>
<protein>
    <submittedName>
        <fullName evidence="2">Uncharacterized protein</fullName>
    </submittedName>
</protein>
<dbReference type="AlphaFoldDB" id="A0A426XB79"/>
<feature type="region of interest" description="Disordered" evidence="1">
    <location>
        <begin position="55"/>
        <end position="96"/>
    </location>
</feature>
<name>A0A426XB79_ENSVE</name>
<evidence type="ECO:0000313" key="3">
    <source>
        <dbReference type="Proteomes" id="UP000287651"/>
    </source>
</evidence>
<dbReference type="EMBL" id="AMZH03023231">
    <property type="protein sequence ID" value="RRT36698.1"/>
    <property type="molecule type" value="Genomic_DNA"/>
</dbReference>